<evidence type="ECO:0000313" key="3">
    <source>
        <dbReference type="EMBL" id="GLL08536.1"/>
    </source>
</evidence>
<reference evidence="3" key="1">
    <citation type="journal article" date="2014" name="Int. J. Syst. Evol. Microbiol.">
        <title>Complete genome sequence of Corynebacterium casei LMG S-19264T (=DSM 44701T), isolated from a smear-ripened cheese.</title>
        <authorList>
            <consortium name="US DOE Joint Genome Institute (JGI-PGF)"/>
            <person name="Walter F."/>
            <person name="Albersmeier A."/>
            <person name="Kalinowski J."/>
            <person name="Ruckert C."/>
        </authorList>
    </citation>
    <scope>NUCLEOTIDE SEQUENCE</scope>
    <source>
        <strain evidence="3">VKM Ac-1321</strain>
    </source>
</reference>
<reference evidence="3" key="2">
    <citation type="submission" date="2023-01" db="EMBL/GenBank/DDBJ databases">
        <authorList>
            <person name="Sun Q."/>
            <person name="Evtushenko L."/>
        </authorList>
    </citation>
    <scope>NUCLEOTIDE SEQUENCE</scope>
    <source>
        <strain evidence="3">VKM Ac-1321</strain>
    </source>
</reference>
<dbReference type="EMBL" id="BSFP01000157">
    <property type="protein sequence ID" value="GLL08536.1"/>
    <property type="molecule type" value="Genomic_DNA"/>
</dbReference>
<dbReference type="Proteomes" id="UP001143480">
    <property type="component" value="Unassembled WGS sequence"/>
</dbReference>
<evidence type="ECO:0000256" key="1">
    <source>
        <dbReference type="SAM" id="MobiDB-lite"/>
    </source>
</evidence>
<feature type="region of interest" description="Disordered" evidence="1">
    <location>
        <begin position="61"/>
        <end position="83"/>
    </location>
</feature>
<keyword evidence="2" id="KW-0812">Transmembrane</keyword>
<dbReference type="RefSeq" id="WP_261964888.1">
    <property type="nucleotide sequence ID" value="NZ_BAAAXA010000001.1"/>
</dbReference>
<protein>
    <submittedName>
        <fullName evidence="3">Uncharacterized protein</fullName>
    </submittedName>
</protein>
<evidence type="ECO:0000313" key="4">
    <source>
        <dbReference type="Proteomes" id="UP001143480"/>
    </source>
</evidence>
<comment type="caution">
    <text evidence="3">The sequence shown here is derived from an EMBL/GenBank/DDBJ whole genome shotgun (WGS) entry which is preliminary data.</text>
</comment>
<proteinExistence type="predicted"/>
<feature type="compositionally biased region" description="Low complexity" evidence="1">
    <location>
        <begin position="70"/>
        <end position="83"/>
    </location>
</feature>
<evidence type="ECO:0000256" key="2">
    <source>
        <dbReference type="SAM" id="Phobius"/>
    </source>
</evidence>
<keyword evidence="2" id="KW-1133">Transmembrane helix</keyword>
<name>A0A9W6KUV9_9ACTN</name>
<dbReference type="AlphaFoldDB" id="A0A9W6KUV9"/>
<keyword evidence="4" id="KW-1185">Reference proteome</keyword>
<organism evidence="3 4">
    <name type="scientific">Dactylosporangium matsuzakiense</name>
    <dbReference type="NCBI Taxonomy" id="53360"/>
    <lineage>
        <taxon>Bacteria</taxon>
        <taxon>Bacillati</taxon>
        <taxon>Actinomycetota</taxon>
        <taxon>Actinomycetes</taxon>
        <taxon>Micromonosporales</taxon>
        <taxon>Micromonosporaceae</taxon>
        <taxon>Dactylosporangium</taxon>
    </lineage>
</organism>
<feature type="transmembrane region" description="Helical" evidence="2">
    <location>
        <begin position="37"/>
        <end position="59"/>
    </location>
</feature>
<gene>
    <name evidence="3" type="ORF">GCM10017581_103030</name>
</gene>
<accession>A0A9W6KUV9</accession>
<keyword evidence="2" id="KW-0472">Membrane</keyword>
<sequence length="398" mass="40227">MSSNPFAVLAREDVPESRVALDAVIAAGRARVRRRRAVTVGAAAVAVVLVAGGVALAAAGSDPVRPAPAPAQSAPSAAPSRSAAPACEPVRIAGLDRPVGIAVDASGQYLVGTPEAFDGSLTLIGPKGPRTFRVTKGLMPSGINGSGVIVGNVTSTADMDGYVVENDTSTRLGLPAGALNVRAGAINDAGDVVGDARMPGNRFRAVVWRYHQWSQPQLLATPSGGVAGGQSAAYGIAADGRIVGNVGNGATPYLWKTDGTGAPLPVPAGKPGGNAVRIVGDWADGAVNYTAATVTLPGGRRVGRDEPTWVRWNLRTGEVQVVEAGHPSMGAAGLLPDGRVVVNVYDHAAVWSDTGVTRLALPEGSSQVQIAGAAGDGTIVGYTVGDGDARAAYRWNCG</sequence>